<comment type="caution">
    <text evidence="6">The sequence shown here is derived from an EMBL/GenBank/DDBJ whole genome shotgun (WGS) entry which is preliminary data.</text>
</comment>
<evidence type="ECO:0000313" key="7">
    <source>
        <dbReference type="Proteomes" id="UP000029391"/>
    </source>
</evidence>
<dbReference type="GO" id="GO:0046872">
    <property type="term" value="F:metal ion binding"/>
    <property type="evidence" value="ECO:0007669"/>
    <property type="project" value="UniProtKB-KW"/>
</dbReference>
<dbReference type="eggNOG" id="COG0491">
    <property type="taxonomic scope" value="Bacteria"/>
</dbReference>
<dbReference type="PANTHER" id="PTHR42978:SF6">
    <property type="entry name" value="QUORUM-QUENCHING LACTONASE YTNP-RELATED"/>
    <property type="match status" value="1"/>
</dbReference>
<dbReference type="STRING" id="1121013.GCA_000426365_01415"/>
<gene>
    <name evidence="6" type="ORF">P873_04140</name>
</gene>
<reference evidence="6 7" key="1">
    <citation type="submission" date="2013-09" db="EMBL/GenBank/DDBJ databases">
        <title>Genome sequencing of Arenimonas composti.</title>
        <authorList>
            <person name="Chen F."/>
            <person name="Wang G."/>
        </authorList>
    </citation>
    <scope>NUCLEOTIDE SEQUENCE [LARGE SCALE GENOMIC DNA]</scope>
    <source>
        <strain evidence="6 7">TR7-09</strain>
    </source>
</reference>
<organism evidence="6 7">
    <name type="scientific">Arenimonas composti TR7-09 = DSM 18010</name>
    <dbReference type="NCBI Taxonomy" id="1121013"/>
    <lineage>
        <taxon>Bacteria</taxon>
        <taxon>Pseudomonadati</taxon>
        <taxon>Pseudomonadota</taxon>
        <taxon>Gammaproteobacteria</taxon>
        <taxon>Lysobacterales</taxon>
        <taxon>Lysobacteraceae</taxon>
        <taxon>Arenimonas</taxon>
    </lineage>
</organism>
<dbReference type="OrthoDB" id="5443440at2"/>
<dbReference type="EMBL" id="AWXU01000009">
    <property type="protein sequence ID" value="KFN51098.1"/>
    <property type="molecule type" value="Genomic_DNA"/>
</dbReference>
<keyword evidence="2" id="KW-0479">Metal-binding</keyword>
<evidence type="ECO:0000259" key="5">
    <source>
        <dbReference type="SMART" id="SM00849"/>
    </source>
</evidence>
<dbReference type="Pfam" id="PF00753">
    <property type="entry name" value="Lactamase_B"/>
    <property type="match status" value="1"/>
</dbReference>
<dbReference type="Gene3D" id="3.60.15.10">
    <property type="entry name" value="Ribonuclease Z/Hydroxyacylglutathione hydrolase-like"/>
    <property type="match status" value="1"/>
</dbReference>
<sequence length="296" mass="32693">MKLWSVMGNSQLLDGGAMFGNAPRAMWEKWTPPDERNRIRLACRGLLAAPLNGKTVLFETGIGVFFEPKLRERYGVAEDRHVLLDSLAEAGFSHEDVDVVVLSHLHFDHAGGLLAPWRDGGAPELLFPNATYVVGADHWRRATSPHPRDRASFIPELAPLLQASGRLQLVEGEHCAALGDTVRFHFSEGHTPGLMLAEICGAPGTDGRPHGGLVFCADLIPGRAWVHVPITMGYDRYPEMLIDEKRAFLEDKLDRNVHLFFTHDPECALAAVTRDAKGRFSTTHEVAALRARESPL</sequence>
<dbReference type="InterPro" id="IPR036866">
    <property type="entry name" value="RibonucZ/Hydroxyglut_hydro"/>
</dbReference>
<proteinExistence type="inferred from homology"/>
<dbReference type="PANTHER" id="PTHR42978">
    <property type="entry name" value="QUORUM-QUENCHING LACTONASE YTNP-RELATED-RELATED"/>
    <property type="match status" value="1"/>
</dbReference>
<dbReference type="CDD" id="cd16281">
    <property type="entry name" value="metallo-hydrolase-like_MBL-fold"/>
    <property type="match status" value="1"/>
</dbReference>
<evidence type="ECO:0000256" key="4">
    <source>
        <dbReference type="ARBA" id="ARBA00022833"/>
    </source>
</evidence>
<dbReference type="Proteomes" id="UP000029391">
    <property type="component" value="Unassembled WGS sequence"/>
</dbReference>
<comment type="similarity">
    <text evidence="1">Belongs to the metallo-beta-lactamase superfamily.</text>
</comment>
<evidence type="ECO:0000256" key="2">
    <source>
        <dbReference type="ARBA" id="ARBA00022723"/>
    </source>
</evidence>
<keyword evidence="7" id="KW-1185">Reference proteome</keyword>
<name>A0A091BEI8_9GAMM</name>
<dbReference type="RefSeq" id="WP_026816724.1">
    <property type="nucleotide sequence ID" value="NZ_AUFF01000003.1"/>
</dbReference>
<evidence type="ECO:0000256" key="3">
    <source>
        <dbReference type="ARBA" id="ARBA00022801"/>
    </source>
</evidence>
<feature type="domain" description="Metallo-beta-lactamase" evidence="5">
    <location>
        <begin position="42"/>
        <end position="263"/>
    </location>
</feature>
<dbReference type="SMART" id="SM00849">
    <property type="entry name" value="Lactamase_B"/>
    <property type="match status" value="1"/>
</dbReference>
<accession>A0A091BEI8</accession>
<dbReference type="SUPFAM" id="SSF56281">
    <property type="entry name" value="Metallo-hydrolase/oxidoreductase"/>
    <property type="match status" value="1"/>
</dbReference>
<protein>
    <submittedName>
        <fullName evidence="6">Metallo-beta-lactamase</fullName>
    </submittedName>
</protein>
<dbReference type="InterPro" id="IPR001279">
    <property type="entry name" value="Metallo-B-lactamas"/>
</dbReference>
<keyword evidence="4" id="KW-0862">Zinc</keyword>
<dbReference type="GO" id="GO:0016787">
    <property type="term" value="F:hydrolase activity"/>
    <property type="evidence" value="ECO:0007669"/>
    <property type="project" value="UniProtKB-KW"/>
</dbReference>
<dbReference type="AlphaFoldDB" id="A0A091BEI8"/>
<evidence type="ECO:0000256" key="1">
    <source>
        <dbReference type="ARBA" id="ARBA00007749"/>
    </source>
</evidence>
<keyword evidence="3" id="KW-0378">Hydrolase</keyword>
<dbReference type="InterPro" id="IPR051013">
    <property type="entry name" value="MBL_superfamily_lactonases"/>
</dbReference>
<evidence type="ECO:0000313" key="6">
    <source>
        <dbReference type="EMBL" id="KFN51098.1"/>
    </source>
</evidence>